<dbReference type="InterPro" id="IPR010432">
    <property type="entry name" value="RDD"/>
</dbReference>
<comment type="caution">
    <text evidence="8">The sequence shown here is derived from an EMBL/GenBank/DDBJ whole genome shotgun (WGS) entry which is preliminary data.</text>
</comment>
<feature type="transmembrane region" description="Helical" evidence="6">
    <location>
        <begin position="137"/>
        <end position="157"/>
    </location>
</feature>
<dbReference type="Pfam" id="PF06271">
    <property type="entry name" value="RDD"/>
    <property type="match status" value="1"/>
</dbReference>
<dbReference type="AlphaFoldDB" id="A0A134A075"/>
<evidence type="ECO:0000256" key="5">
    <source>
        <dbReference type="ARBA" id="ARBA00023136"/>
    </source>
</evidence>
<dbReference type="EMBL" id="LSDC01000044">
    <property type="protein sequence ID" value="KXB61085.1"/>
    <property type="molecule type" value="Genomic_DNA"/>
</dbReference>
<dbReference type="Proteomes" id="UP000070355">
    <property type="component" value="Unassembled WGS sequence"/>
</dbReference>
<evidence type="ECO:0000256" key="4">
    <source>
        <dbReference type="ARBA" id="ARBA00022989"/>
    </source>
</evidence>
<feature type="domain" description="RDD" evidence="7">
    <location>
        <begin position="40"/>
        <end position="161"/>
    </location>
</feature>
<keyword evidence="2" id="KW-1003">Cell membrane</keyword>
<evidence type="ECO:0000259" key="7">
    <source>
        <dbReference type="Pfam" id="PF06271"/>
    </source>
</evidence>
<evidence type="ECO:0000256" key="1">
    <source>
        <dbReference type="ARBA" id="ARBA00004651"/>
    </source>
</evidence>
<proteinExistence type="predicted"/>
<dbReference type="GO" id="GO:0005886">
    <property type="term" value="C:plasma membrane"/>
    <property type="evidence" value="ECO:0007669"/>
    <property type="project" value="UniProtKB-SubCell"/>
</dbReference>
<dbReference type="PANTHER" id="PTHR36115:SF4">
    <property type="entry name" value="MEMBRANE PROTEIN"/>
    <property type="match status" value="1"/>
</dbReference>
<evidence type="ECO:0000256" key="2">
    <source>
        <dbReference type="ARBA" id="ARBA00022475"/>
    </source>
</evidence>
<keyword evidence="5 6" id="KW-0472">Membrane</keyword>
<comment type="subcellular location">
    <subcellularLocation>
        <location evidence="1">Cell membrane</location>
        <topology evidence="1">Multi-pass membrane protein</topology>
    </subcellularLocation>
</comment>
<keyword evidence="3 6" id="KW-0812">Transmembrane</keyword>
<dbReference type="PATRIC" id="fig|1379.3.peg.680"/>
<feature type="transmembrane region" description="Helical" evidence="6">
    <location>
        <begin position="47"/>
        <end position="64"/>
    </location>
</feature>
<protein>
    <submittedName>
        <fullName evidence="8">RDD family protein</fullName>
    </submittedName>
</protein>
<dbReference type="PANTHER" id="PTHR36115">
    <property type="entry name" value="PROLINE-RICH ANTIGEN HOMOLOG-RELATED"/>
    <property type="match status" value="1"/>
</dbReference>
<dbReference type="OrthoDB" id="1787043at2"/>
<accession>A0A134A075</accession>
<evidence type="ECO:0000313" key="8">
    <source>
        <dbReference type="EMBL" id="KXB61085.1"/>
    </source>
</evidence>
<dbReference type="RefSeq" id="WP_060913932.1">
    <property type="nucleotide sequence ID" value="NZ_KQ959945.1"/>
</dbReference>
<dbReference type="InterPro" id="IPR051791">
    <property type="entry name" value="Pra-immunoreactive"/>
</dbReference>
<name>A0A134A075_9BACL</name>
<gene>
    <name evidence="8" type="ORF">HMPREF3186_00701</name>
</gene>
<reference evidence="9" key="1">
    <citation type="submission" date="2016-01" db="EMBL/GenBank/DDBJ databases">
        <authorList>
            <person name="Mitreva M."/>
            <person name="Pepin K.H."/>
            <person name="Mihindukulasuriya K.A."/>
            <person name="Fulton R."/>
            <person name="Fronick C."/>
            <person name="O'Laughlin M."/>
            <person name="Miner T."/>
            <person name="Herter B."/>
            <person name="Rosa B.A."/>
            <person name="Cordes M."/>
            <person name="Tomlinson C."/>
            <person name="Wollam A."/>
            <person name="Palsikar V.B."/>
            <person name="Mardis E.R."/>
            <person name="Wilson R.K."/>
        </authorList>
    </citation>
    <scope>NUCLEOTIDE SEQUENCE [LARGE SCALE GENOMIC DNA]</scope>
    <source>
        <strain evidence="9">DNF01167</strain>
    </source>
</reference>
<keyword evidence="4 6" id="KW-1133">Transmembrane helix</keyword>
<sequence>MVKKIKKNSLYSYNDRNIKPTLSDISGPIEEPLLDVNGETASVVKRFFAYLIDLAIYLPIAFVFQYTTANLRAQGGAENERNALYMTISIVIFAVLLYGYLPHKWQGQTIGKKLLKIRLVPTDNKKIEFSRYLIREFLIKVTVGWAAVPVSALFWLYETYILKRKDSIMLYDRLLNMRVVAATEQLKIEKTKEDKEK</sequence>
<feature type="transmembrane region" description="Helical" evidence="6">
    <location>
        <begin position="84"/>
        <end position="101"/>
    </location>
</feature>
<evidence type="ECO:0000313" key="9">
    <source>
        <dbReference type="Proteomes" id="UP000070355"/>
    </source>
</evidence>
<evidence type="ECO:0000256" key="6">
    <source>
        <dbReference type="SAM" id="Phobius"/>
    </source>
</evidence>
<evidence type="ECO:0000256" key="3">
    <source>
        <dbReference type="ARBA" id="ARBA00022692"/>
    </source>
</evidence>
<dbReference type="STRING" id="1379.HMPREF3186_00701"/>
<organism evidence="8 9">
    <name type="scientific">Gemella haemolysans</name>
    <dbReference type="NCBI Taxonomy" id="1379"/>
    <lineage>
        <taxon>Bacteria</taxon>
        <taxon>Bacillati</taxon>
        <taxon>Bacillota</taxon>
        <taxon>Bacilli</taxon>
        <taxon>Bacillales</taxon>
        <taxon>Gemellaceae</taxon>
        <taxon>Gemella</taxon>
    </lineage>
</organism>